<evidence type="ECO:0000259" key="11">
    <source>
        <dbReference type="PROSITE" id="PS50262"/>
    </source>
</evidence>
<keyword evidence="4" id="KW-0716">Sensory transduction</keyword>
<evidence type="ECO:0000256" key="8">
    <source>
        <dbReference type="ARBA" id="ARBA00023170"/>
    </source>
</evidence>
<feature type="transmembrane region" description="Helical" evidence="10">
    <location>
        <begin position="59"/>
        <end position="82"/>
    </location>
</feature>
<dbReference type="Pfam" id="PF13853">
    <property type="entry name" value="7tm_4"/>
    <property type="match status" value="1"/>
</dbReference>
<keyword evidence="5 10" id="KW-1133">Transmembrane helix</keyword>
<feature type="transmembrane region" description="Helical" evidence="10">
    <location>
        <begin position="140"/>
        <end position="162"/>
    </location>
</feature>
<dbReference type="GeneID" id="110213962"/>
<accession>A0A6P5L3J6</accession>
<dbReference type="KEGG" id="pcw:110213962"/>
<reference evidence="13" key="1">
    <citation type="submission" date="2025-08" db="UniProtKB">
        <authorList>
            <consortium name="RefSeq"/>
        </authorList>
    </citation>
    <scope>IDENTIFICATION</scope>
    <source>
        <tissue evidence="13">Spleen</tissue>
    </source>
</reference>
<feature type="transmembrane region" description="Helical" evidence="10">
    <location>
        <begin position="102"/>
        <end position="120"/>
    </location>
</feature>
<name>A0A6P5L3J6_PHACI</name>
<dbReference type="Gene3D" id="1.20.1070.10">
    <property type="entry name" value="Rhodopsin 7-helix transmembrane proteins"/>
    <property type="match status" value="1"/>
</dbReference>
<keyword evidence="7 10" id="KW-0472">Membrane</keyword>
<keyword evidence="8" id="KW-0675">Receptor</keyword>
<dbReference type="InterPro" id="IPR000725">
    <property type="entry name" value="Olfact_rcpt"/>
</dbReference>
<dbReference type="InterPro" id="IPR017452">
    <property type="entry name" value="GPCR_Rhodpsn_7TM"/>
</dbReference>
<dbReference type="InParanoid" id="A0A6P5L3J6"/>
<evidence type="ECO:0000256" key="9">
    <source>
        <dbReference type="ARBA" id="ARBA00023224"/>
    </source>
</evidence>
<dbReference type="InterPro" id="IPR000276">
    <property type="entry name" value="GPCR_Rhodpsn"/>
</dbReference>
<evidence type="ECO:0000256" key="5">
    <source>
        <dbReference type="ARBA" id="ARBA00022989"/>
    </source>
</evidence>
<protein>
    <submittedName>
        <fullName evidence="13">Olfactory receptor 13A1-like</fullName>
    </submittedName>
</protein>
<keyword evidence="9" id="KW-0807">Transducer</keyword>
<dbReference type="InterPro" id="IPR050516">
    <property type="entry name" value="Olfactory_GPCR"/>
</dbReference>
<dbReference type="GO" id="GO:0004984">
    <property type="term" value="F:olfactory receptor activity"/>
    <property type="evidence" value="ECO:0007669"/>
    <property type="project" value="InterPro"/>
</dbReference>
<comment type="subcellular location">
    <subcellularLocation>
        <location evidence="1">Cell membrane</location>
        <topology evidence="1">Multi-pass membrane protein</topology>
    </subcellularLocation>
</comment>
<dbReference type="RefSeq" id="XP_020850201.1">
    <property type="nucleotide sequence ID" value="XM_020994542.1"/>
</dbReference>
<evidence type="ECO:0000256" key="6">
    <source>
        <dbReference type="ARBA" id="ARBA00023040"/>
    </source>
</evidence>
<evidence type="ECO:0000313" key="13">
    <source>
        <dbReference type="RefSeq" id="XP_020850201.1"/>
    </source>
</evidence>
<dbReference type="CDD" id="cd15232">
    <property type="entry name" value="7tmA_OR13-like"/>
    <property type="match status" value="1"/>
</dbReference>
<keyword evidence="3 10" id="KW-0812">Transmembrane</keyword>
<gene>
    <name evidence="13" type="primary">LOC110213962</name>
</gene>
<feature type="transmembrane region" description="Helical" evidence="10">
    <location>
        <begin position="273"/>
        <end position="292"/>
    </location>
</feature>
<dbReference type="SUPFAM" id="SSF81321">
    <property type="entry name" value="Family A G protein-coupled receptor-like"/>
    <property type="match status" value="1"/>
</dbReference>
<evidence type="ECO:0000256" key="4">
    <source>
        <dbReference type="ARBA" id="ARBA00022725"/>
    </source>
</evidence>
<dbReference type="Proteomes" id="UP000515140">
    <property type="component" value="Unplaced"/>
</dbReference>
<dbReference type="PROSITE" id="PS50262">
    <property type="entry name" value="G_PROTEIN_RECEP_F1_2"/>
    <property type="match status" value="1"/>
</dbReference>
<keyword evidence="4" id="KW-0552">Olfaction</keyword>
<dbReference type="PANTHER" id="PTHR26452">
    <property type="entry name" value="OLFACTORY RECEPTOR"/>
    <property type="match status" value="1"/>
</dbReference>
<sequence length="311" mass="34759">MALNNQTLVTEFILQGFSENPHLEIFFFCLFLFFCALALIGNSLIIASVWVTSGLHTPMYFFLINLALLDIVCMTTVVPKLLENLVEEKKAISFVGCMTQVYVFSWALGSELLLFTAMAYDRYVAICWPLHYSTLMNKNICGVLVTGLWIMGGLNSGMHIAMLVQLSFCGPNVIDHFFCEIPPILPLSCSSTKVNEVMTLVTDLLLGGTNLFLTIMSYGFIIANILKIRSEEGKKRAFSTCSSHLMVVTIYYFAVFCAYISPSADYSPEKGKAVAVLYTTLSPAVNPLIYTLRNKDVKAALRKLLVRWFSF</sequence>
<evidence type="ECO:0000313" key="12">
    <source>
        <dbReference type="Proteomes" id="UP000515140"/>
    </source>
</evidence>
<keyword evidence="2" id="KW-1003">Cell membrane</keyword>
<dbReference type="FunFam" id="1.20.1070.10:FF:000015">
    <property type="entry name" value="Olfactory receptor"/>
    <property type="match status" value="1"/>
</dbReference>
<organism evidence="12 13">
    <name type="scientific">Phascolarctos cinereus</name>
    <name type="common">Koala</name>
    <dbReference type="NCBI Taxonomy" id="38626"/>
    <lineage>
        <taxon>Eukaryota</taxon>
        <taxon>Metazoa</taxon>
        <taxon>Chordata</taxon>
        <taxon>Craniata</taxon>
        <taxon>Vertebrata</taxon>
        <taxon>Euteleostomi</taxon>
        <taxon>Mammalia</taxon>
        <taxon>Metatheria</taxon>
        <taxon>Diprotodontia</taxon>
        <taxon>Phascolarctidae</taxon>
        <taxon>Phascolarctos</taxon>
    </lineage>
</organism>
<evidence type="ECO:0000256" key="3">
    <source>
        <dbReference type="ARBA" id="ARBA00022692"/>
    </source>
</evidence>
<feature type="transmembrane region" description="Helical" evidence="10">
    <location>
        <begin position="204"/>
        <end position="226"/>
    </location>
</feature>
<evidence type="ECO:0000256" key="2">
    <source>
        <dbReference type="ARBA" id="ARBA00022475"/>
    </source>
</evidence>
<evidence type="ECO:0000256" key="7">
    <source>
        <dbReference type="ARBA" id="ARBA00023136"/>
    </source>
</evidence>
<proteinExistence type="predicted"/>
<feature type="transmembrane region" description="Helical" evidence="10">
    <location>
        <begin position="25"/>
        <end position="47"/>
    </location>
</feature>
<feature type="transmembrane region" description="Helical" evidence="10">
    <location>
        <begin position="238"/>
        <end position="261"/>
    </location>
</feature>
<evidence type="ECO:0000256" key="10">
    <source>
        <dbReference type="SAM" id="Phobius"/>
    </source>
</evidence>
<keyword evidence="6" id="KW-0297">G-protein coupled receptor</keyword>
<dbReference type="AlphaFoldDB" id="A0A6P5L3J6"/>
<dbReference type="GO" id="GO:0004930">
    <property type="term" value="F:G protein-coupled receptor activity"/>
    <property type="evidence" value="ECO:0007669"/>
    <property type="project" value="UniProtKB-KW"/>
</dbReference>
<dbReference type="PRINTS" id="PR00245">
    <property type="entry name" value="OLFACTORYR"/>
</dbReference>
<keyword evidence="12" id="KW-1185">Reference proteome</keyword>
<feature type="domain" description="G-protein coupled receptors family 1 profile" evidence="11">
    <location>
        <begin position="41"/>
        <end position="290"/>
    </location>
</feature>
<dbReference type="PRINTS" id="PR00237">
    <property type="entry name" value="GPCRRHODOPSN"/>
</dbReference>
<evidence type="ECO:0000256" key="1">
    <source>
        <dbReference type="ARBA" id="ARBA00004651"/>
    </source>
</evidence>
<dbReference type="GO" id="GO:0005886">
    <property type="term" value="C:plasma membrane"/>
    <property type="evidence" value="ECO:0007669"/>
    <property type="project" value="UniProtKB-SubCell"/>
</dbReference>